<evidence type="ECO:0000313" key="2">
    <source>
        <dbReference type="Proteomes" id="UP001161497"/>
    </source>
</evidence>
<reference evidence="1" key="1">
    <citation type="submission" date="2023-03" db="EMBL/GenBank/DDBJ databases">
        <authorList>
            <person name="Cremers G."/>
            <person name="Picone N."/>
        </authorList>
    </citation>
    <scope>NUCLEOTIDE SEQUENCE</scope>
    <source>
        <strain evidence="1">Sample_alias</strain>
    </source>
</reference>
<sequence length="45" mass="5158">MNAVRNLLAYGLAALSVFTASSSECEAWEEEDFDRRRKIAVKRPR</sequence>
<evidence type="ECO:0000313" key="1">
    <source>
        <dbReference type="EMBL" id="CAI9084621.1"/>
    </source>
</evidence>
<keyword evidence="2" id="KW-1185">Reference proteome</keyword>
<gene>
    <name evidence="1" type="ORF">MFUM_0218</name>
</gene>
<dbReference type="Proteomes" id="UP001161497">
    <property type="component" value="Chromosome"/>
</dbReference>
<dbReference type="EMBL" id="OX458932">
    <property type="protein sequence ID" value="CAI9084621.1"/>
    <property type="molecule type" value="Genomic_DNA"/>
</dbReference>
<protein>
    <submittedName>
        <fullName evidence="1">Uncharacterized protein</fullName>
    </submittedName>
</protein>
<name>A0ABN8XBK3_9BACT</name>
<accession>A0ABN8XBK3</accession>
<organism evidence="1 2">
    <name type="scientific">Candidatus Methylacidiphilum fumarolicum</name>
    <dbReference type="NCBI Taxonomy" id="591154"/>
    <lineage>
        <taxon>Bacteria</taxon>
        <taxon>Pseudomonadati</taxon>
        <taxon>Verrucomicrobiota</taxon>
        <taxon>Methylacidiphilae</taxon>
        <taxon>Methylacidiphilales</taxon>
        <taxon>Methylacidiphilaceae</taxon>
        <taxon>Methylacidiphilum (ex Ratnadevi et al. 2023)</taxon>
    </lineage>
</organism>
<proteinExistence type="predicted"/>